<sequence>MRRGGHIIRMADERMLKQLFYVELAEGKRYWSKTKTRFKDSIRTTMKSLGMDPEDIETLALDRVRLKRDLRKNVTIEKIDVQLEPSIPLTLEFARSYPNFTIVYTDVVRVEARRQTGYNEKYEIHLKFGDSRWIYHTLVISVLSK</sequence>
<protein>
    <submittedName>
        <fullName evidence="1">Uncharacterized protein</fullName>
    </submittedName>
</protein>
<gene>
    <name evidence="1" type="ORF">OCTVUL_1B016492</name>
</gene>
<evidence type="ECO:0000313" key="1">
    <source>
        <dbReference type="EMBL" id="CAI9744106.1"/>
    </source>
</evidence>
<dbReference type="Proteomes" id="UP001162480">
    <property type="component" value="Chromosome 29"/>
</dbReference>
<proteinExistence type="predicted"/>
<reference evidence="1" key="1">
    <citation type="submission" date="2023-08" db="EMBL/GenBank/DDBJ databases">
        <authorList>
            <person name="Alioto T."/>
            <person name="Alioto T."/>
            <person name="Gomez Garrido J."/>
        </authorList>
    </citation>
    <scope>NUCLEOTIDE SEQUENCE</scope>
</reference>
<accession>A0AA36C0K1</accession>
<dbReference type="AlphaFoldDB" id="A0AA36C0K1"/>
<keyword evidence="2" id="KW-1185">Reference proteome</keyword>
<organism evidence="1 2">
    <name type="scientific">Octopus vulgaris</name>
    <name type="common">Common octopus</name>
    <dbReference type="NCBI Taxonomy" id="6645"/>
    <lineage>
        <taxon>Eukaryota</taxon>
        <taxon>Metazoa</taxon>
        <taxon>Spiralia</taxon>
        <taxon>Lophotrochozoa</taxon>
        <taxon>Mollusca</taxon>
        <taxon>Cephalopoda</taxon>
        <taxon>Coleoidea</taxon>
        <taxon>Octopodiformes</taxon>
        <taxon>Octopoda</taxon>
        <taxon>Incirrata</taxon>
        <taxon>Octopodidae</taxon>
        <taxon>Octopus</taxon>
    </lineage>
</organism>
<dbReference type="EMBL" id="OX597842">
    <property type="protein sequence ID" value="CAI9744106.1"/>
    <property type="molecule type" value="Genomic_DNA"/>
</dbReference>
<name>A0AA36C0K1_OCTVU</name>
<evidence type="ECO:0000313" key="2">
    <source>
        <dbReference type="Proteomes" id="UP001162480"/>
    </source>
</evidence>